<name>A0A1X7SRK4_AMPQE</name>
<dbReference type="InterPro" id="IPR036116">
    <property type="entry name" value="FN3_sf"/>
</dbReference>
<protein>
    <recommendedName>
        <fullName evidence="2">Fibronectin type-III domain-containing protein</fullName>
    </recommendedName>
</protein>
<dbReference type="SUPFAM" id="SSF49265">
    <property type="entry name" value="Fibronectin type III"/>
    <property type="match status" value="1"/>
</dbReference>
<evidence type="ECO:0008006" key="2">
    <source>
        <dbReference type="Google" id="ProtNLM"/>
    </source>
</evidence>
<dbReference type="EnsemblMetazoa" id="Aqu2.1.04659_001">
    <property type="protein sequence ID" value="Aqu2.1.04659_001"/>
    <property type="gene ID" value="Aqu2.1.04659"/>
</dbReference>
<dbReference type="InParanoid" id="A0A1X7SRK4"/>
<reference evidence="1" key="1">
    <citation type="submission" date="2017-05" db="UniProtKB">
        <authorList>
            <consortium name="EnsemblMetazoa"/>
        </authorList>
    </citation>
    <scope>IDENTIFICATION</scope>
</reference>
<sequence length="202" mass="22304">MENLYSLFIEFTTQPVSLNTSLNSTVTFTCEATGVRFIYFNVGETPASETININRGFTELGQDTINGTIRRRQLSVHAREINNNSIIYCSAAPGNTRSDNATLTIQGLLDSVVDLNYTFMNGSNVLLTWKAPYTLDNVPITGYYIVNGLVDITIPNNNTNFILSTTNPDPCILNNVSVSPINDVGIGLSNNISFYYETVYTQ</sequence>
<dbReference type="AlphaFoldDB" id="A0A1X7SRK4"/>
<accession>A0A1X7SRK4</accession>
<proteinExistence type="predicted"/>
<evidence type="ECO:0000313" key="1">
    <source>
        <dbReference type="EnsemblMetazoa" id="Aqu2.1.04659_001"/>
    </source>
</evidence>
<organism evidence="1">
    <name type="scientific">Amphimedon queenslandica</name>
    <name type="common">Sponge</name>
    <dbReference type="NCBI Taxonomy" id="400682"/>
    <lineage>
        <taxon>Eukaryota</taxon>
        <taxon>Metazoa</taxon>
        <taxon>Porifera</taxon>
        <taxon>Demospongiae</taxon>
        <taxon>Heteroscleromorpha</taxon>
        <taxon>Haplosclerida</taxon>
        <taxon>Niphatidae</taxon>
        <taxon>Amphimedon</taxon>
    </lineage>
</organism>